<evidence type="ECO:0000313" key="5">
    <source>
        <dbReference type="Proteomes" id="UP001497497"/>
    </source>
</evidence>
<dbReference type="SMART" id="SM00540">
    <property type="entry name" value="LEM"/>
    <property type="match status" value="1"/>
</dbReference>
<dbReference type="PROSITE" id="PS50954">
    <property type="entry name" value="LEM"/>
    <property type="match status" value="1"/>
</dbReference>
<accession>A0AAV2HD54</accession>
<evidence type="ECO:0000259" key="3">
    <source>
        <dbReference type="PROSITE" id="PS50954"/>
    </source>
</evidence>
<feature type="compositionally biased region" description="Low complexity" evidence="1">
    <location>
        <begin position="129"/>
        <end position="138"/>
    </location>
</feature>
<dbReference type="PANTHER" id="PTHR12019">
    <property type="entry name" value="LAMINA-ASSOCIATED POLYPEPTIDE THYMOPOIETIN"/>
    <property type="match status" value="1"/>
</dbReference>
<dbReference type="InterPro" id="IPR011015">
    <property type="entry name" value="LEM/LEM-like_dom_sf"/>
</dbReference>
<organism evidence="4 5">
    <name type="scientific">Lymnaea stagnalis</name>
    <name type="common">Great pond snail</name>
    <name type="synonym">Helix stagnalis</name>
    <dbReference type="NCBI Taxonomy" id="6523"/>
    <lineage>
        <taxon>Eukaryota</taxon>
        <taxon>Metazoa</taxon>
        <taxon>Spiralia</taxon>
        <taxon>Lophotrochozoa</taxon>
        <taxon>Mollusca</taxon>
        <taxon>Gastropoda</taxon>
        <taxon>Heterobranchia</taxon>
        <taxon>Euthyneura</taxon>
        <taxon>Panpulmonata</taxon>
        <taxon>Hygrophila</taxon>
        <taxon>Lymnaeoidea</taxon>
        <taxon>Lymnaeidae</taxon>
        <taxon>Lymnaea</taxon>
    </lineage>
</organism>
<name>A0AAV2HD54_LYMST</name>
<dbReference type="Gene3D" id="1.10.720.40">
    <property type="match status" value="1"/>
</dbReference>
<keyword evidence="2" id="KW-0812">Transmembrane</keyword>
<gene>
    <name evidence="4" type="ORF">GSLYS_00005924001</name>
</gene>
<dbReference type="InterPro" id="IPR003887">
    <property type="entry name" value="LEM_dom"/>
</dbReference>
<feature type="domain" description="LEM" evidence="3">
    <location>
        <begin position="7"/>
        <end position="51"/>
    </location>
</feature>
<feature type="compositionally biased region" description="Acidic residues" evidence="1">
    <location>
        <begin position="62"/>
        <end position="72"/>
    </location>
</feature>
<evidence type="ECO:0000256" key="1">
    <source>
        <dbReference type="SAM" id="MobiDB-lite"/>
    </source>
</evidence>
<reference evidence="4 5" key="1">
    <citation type="submission" date="2024-04" db="EMBL/GenBank/DDBJ databases">
        <authorList>
            <consortium name="Genoscope - CEA"/>
            <person name="William W."/>
        </authorList>
    </citation>
    <scope>NUCLEOTIDE SEQUENCE [LARGE SCALE GENOMIC DNA]</scope>
</reference>
<evidence type="ECO:0000256" key="2">
    <source>
        <dbReference type="SAM" id="Phobius"/>
    </source>
</evidence>
<sequence>MPPTQMPVDFSSLSDMELSQMLKDYNVTVGPINAATRRTYERKLIKLKTGHDSPPSQRYEPVDDDDDDEDEEVQIRQPVNRTPAVSNSPQARLRKEQQQDTYSASPRIESRPNLGTSRKTTTSYTPALSESSTRYSSESQRDYSSNAKVNASKGVPLWVKIIAVAVVLVLLFLIYSNMEPLPVNNIPSIGEKVEV</sequence>
<dbReference type="Proteomes" id="UP001497497">
    <property type="component" value="Unassembled WGS sequence"/>
</dbReference>
<evidence type="ECO:0000313" key="4">
    <source>
        <dbReference type="EMBL" id="CAL1531829.1"/>
    </source>
</evidence>
<feature type="region of interest" description="Disordered" evidence="1">
    <location>
        <begin position="45"/>
        <end position="142"/>
    </location>
</feature>
<dbReference type="SUPFAM" id="SSF63451">
    <property type="entry name" value="LEM domain"/>
    <property type="match status" value="1"/>
</dbReference>
<dbReference type="Pfam" id="PF03020">
    <property type="entry name" value="LEM"/>
    <property type="match status" value="1"/>
</dbReference>
<dbReference type="EMBL" id="CAXITT010000098">
    <property type="protein sequence ID" value="CAL1531829.1"/>
    <property type="molecule type" value="Genomic_DNA"/>
</dbReference>
<feature type="compositionally biased region" description="Polar residues" evidence="1">
    <location>
        <begin position="77"/>
        <end position="90"/>
    </location>
</feature>
<dbReference type="AlphaFoldDB" id="A0AAV2HD54"/>
<proteinExistence type="predicted"/>
<protein>
    <recommendedName>
        <fullName evidence="3">LEM domain-containing protein</fullName>
    </recommendedName>
</protein>
<feature type="transmembrane region" description="Helical" evidence="2">
    <location>
        <begin position="157"/>
        <end position="175"/>
    </location>
</feature>
<comment type="caution">
    <text evidence="4">The sequence shown here is derived from an EMBL/GenBank/DDBJ whole genome shotgun (WGS) entry which is preliminary data.</text>
</comment>
<keyword evidence="2" id="KW-0472">Membrane</keyword>
<dbReference type="PANTHER" id="PTHR12019:SF9">
    <property type="entry name" value="THYMOPOIETIN"/>
    <property type="match status" value="1"/>
</dbReference>
<dbReference type="InterPro" id="IPR051656">
    <property type="entry name" value="LEM_domain"/>
</dbReference>
<feature type="compositionally biased region" description="Polar residues" evidence="1">
    <location>
        <begin position="113"/>
        <end position="128"/>
    </location>
</feature>
<dbReference type="CDD" id="cd12940">
    <property type="entry name" value="LEM_LAP2_LEMD1"/>
    <property type="match status" value="1"/>
</dbReference>
<keyword evidence="2" id="KW-1133">Transmembrane helix</keyword>
<keyword evidence="5" id="KW-1185">Reference proteome</keyword>